<keyword evidence="3" id="KW-0560">Oxidoreductase</keyword>
<dbReference type="Gene3D" id="3.40.109.10">
    <property type="entry name" value="NADH Oxidase"/>
    <property type="match status" value="1"/>
</dbReference>
<evidence type="ECO:0000256" key="1">
    <source>
        <dbReference type="ARBA" id="ARBA00022630"/>
    </source>
</evidence>
<keyword evidence="2" id="KW-0288">FMN</keyword>
<accession>A0ABS0XWD5</accession>
<evidence type="ECO:0000313" key="6">
    <source>
        <dbReference type="Proteomes" id="UP000620670"/>
    </source>
</evidence>
<dbReference type="RefSeq" id="WP_199046060.1">
    <property type="nucleotide sequence ID" value="NZ_JAELXT010000001.1"/>
</dbReference>
<dbReference type="CDD" id="cd02144">
    <property type="entry name" value="iodotyrosine_dehalogenase"/>
    <property type="match status" value="1"/>
</dbReference>
<dbReference type="InterPro" id="IPR000415">
    <property type="entry name" value="Nitroreductase-like"/>
</dbReference>
<dbReference type="EMBL" id="JAELXT010000001">
    <property type="protein sequence ID" value="MBJ6124068.1"/>
    <property type="molecule type" value="Genomic_DNA"/>
</dbReference>
<keyword evidence="6" id="KW-1185">Reference proteome</keyword>
<dbReference type="InterPro" id="IPR029479">
    <property type="entry name" value="Nitroreductase"/>
</dbReference>
<protein>
    <submittedName>
        <fullName evidence="5">Nitroreductase family protein</fullName>
    </submittedName>
</protein>
<dbReference type="PANTHER" id="PTHR23026:SF90">
    <property type="entry name" value="IODOTYROSINE DEIODINASE 1"/>
    <property type="match status" value="1"/>
</dbReference>
<dbReference type="InterPro" id="IPR050627">
    <property type="entry name" value="Nitroreductase/BluB"/>
</dbReference>
<organism evidence="5 6">
    <name type="scientific">Microvirga splendida</name>
    <dbReference type="NCBI Taxonomy" id="2795727"/>
    <lineage>
        <taxon>Bacteria</taxon>
        <taxon>Pseudomonadati</taxon>
        <taxon>Pseudomonadota</taxon>
        <taxon>Alphaproteobacteria</taxon>
        <taxon>Hyphomicrobiales</taxon>
        <taxon>Methylobacteriaceae</taxon>
        <taxon>Microvirga</taxon>
    </lineage>
</organism>
<feature type="domain" description="Nitroreductase" evidence="4">
    <location>
        <begin position="31"/>
        <end position="200"/>
    </location>
</feature>
<dbReference type="Pfam" id="PF00881">
    <property type="entry name" value="Nitroreductase"/>
    <property type="match status" value="1"/>
</dbReference>
<proteinExistence type="predicted"/>
<name>A0ABS0XWD5_9HYPH</name>
<evidence type="ECO:0000313" key="5">
    <source>
        <dbReference type="EMBL" id="MBJ6124068.1"/>
    </source>
</evidence>
<dbReference type="PANTHER" id="PTHR23026">
    <property type="entry name" value="NADPH NITROREDUCTASE"/>
    <property type="match status" value="1"/>
</dbReference>
<evidence type="ECO:0000259" key="4">
    <source>
        <dbReference type="Pfam" id="PF00881"/>
    </source>
</evidence>
<sequence length="224" mass="25150">MTKPVLEPLSTYRSYPPEEMVDRARAFYETIRRRRTVRDFSSKPVPREVIEYALMAAGTAPSGANLQPWHFTVITGAETKRRIREEAEVEERDFYNGRAPQEWLDALAPLGTDEHKNFLETAPVLISIFGQRSSEGPDGRRIKNYYVPESVGIATGFLIAALHEAGLVTLTHTPSPMGFLNEICGRPDTEKPYILLVAGYPAEDCRVPVYGGLKKPLEKIASWL</sequence>
<dbReference type="Proteomes" id="UP000620670">
    <property type="component" value="Unassembled WGS sequence"/>
</dbReference>
<reference evidence="6" key="1">
    <citation type="submission" date="2020-12" db="EMBL/GenBank/DDBJ databases">
        <title>Hymenobacter sp.</title>
        <authorList>
            <person name="Kim M.K."/>
        </authorList>
    </citation>
    <scope>NUCLEOTIDE SEQUENCE [LARGE SCALE GENOMIC DNA]</scope>
    <source>
        <strain evidence="6">BT325</strain>
    </source>
</reference>
<evidence type="ECO:0000256" key="2">
    <source>
        <dbReference type="ARBA" id="ARBA00022643"/>
    </source>
</evidence>
<gene>
    <name evidence="5" type="ORF">JAO75_01485</name>
</gene>
<keyword evidence="1" id="KW-0285">Flavoprotein</keyword>
<comment type="caution">
    <text evidence="5">The sequence shown here is derived from an EMBL/GenBank/DDBJ whole genome shotgun (WGS) entry which is preliminary data.</text>
</comment>
<dbReference type="SUPFAM" id="SSF55469">
    <property type="entry name" value="FMN-dependent nitroreductase-like"/>
    <property type="match status" value="1"/>
</dbReference>
<evidence type="ECO:0000256" key="3">
    <source>
        <dbReference type="ARBA" id="ARBA00023002"/>
    </source>
</evidence>